<sequence>MATTMTRTAFLKLLTRHLYPVLKAEGFEGSGQTLRRIRGPIVHVFNVQGASGGKACYLNLGAHYDFLPCEGGAFVPPAEIEESHCVFRERIDPPPGPAFGWAYGPDAASAEENVAFIVSEWTRQGHAFFAGHDAYPTSCERLLRQTDPDAIHPARTLNLARIARHLGDTPRAHAFARSGLARAPECATSLKAKLEGLLAD</sequence>
<dbReference type="PATRIC" id="fig|1003200.3.peg.120"/>
<dbReference type="Pfam" id="PF14137">
    <property type="entry name" value="DUF4304"/>
    <property type="match status" value="1"/>
</dbReference>
<dbReference type="HOGENOM" id="CLU_1292136_0_0_4"/>
<proteinExistence type="predicted"/>
<comment type="caution">
    <text evidence="1">The sequence shown here is derived from an EMBL/GenBank/DDBJ whole genome shotgun (WGS) entry which is preliminary data.</text>
</comment>
<organism evidence="1 2">
    <name type="scientific">Achromobacter insuavis AXX-A</name>
    <dbReference type="NCBI Taxonomy" id="1003200"/>
    <lineage>
        <taxon>Bacteria</taxon>
        <taxon>Pseudomonadati</taxon>
        <taxon>Pseudomonadota</taxon>
        <taxon>Betaproteobacteria</taxon>
        <taxon>Burkholderiales</taxon>
        <taxon>Alcaligenaceae</taxon>
        <taxon>Achromobacter</taxon>
    </lineage>
</organism>
<evidence type="ECO:0000313" key="2">
    <source>
        <dbReference type="Proteomes" id="UP000004853"/>
    </source>
</evidence>
<gene>
    <name evidence="1" type="ORF">AXXA_00640</name>
</gene>
<dbReference type="RefSeq" id="WP_006390190.1">
    <property type="nucleotide sequence ID" value="NZ_GL982453.1"/>
</dbReference>
<reference evidence="1 2" key="1">
    <citation type="submission" date="2011-06" db="EMBL/GenBank/DDBJ databases">
        <authorList>
            <person name="Bador J."/>
            <person name="Amoureux L."/>
            <person name="Neuwirth C."/>
        </authorList>
    </citation>
    <scope>NUCLEOTIDE SEQUENCE [LARGE SCALE GENOMIC DNA]</scope>
    <source>
        <strain evidence="1 2">AXX-A</strain>
    </source>
</reference>
<dbReference type="EMBL" id="AFRQ01000007">
    <property type="protein sequence ID" value="EGP48441.1"/>
    <property type="molecule type" value="Genomic_DNA"/>
</dbReference>
<accession>F7STZ6</accession>
<evidence type="ECO:0008006" key="3">
    <source>
        <dbReference type="Google" id="ProtNLM"/>
    </source>
</evidence>
<dbReference type="InterPro" id="IPR025412">
    <property type="entry name" value="DUF4304"/>
</dbReference>
<dbReference type="AlphaFoldDB" id="F7STZ6"/>
<name>F7STZ6_9BURK</name>
<evidence type="ECO:0000313" key="1">
    <source>
        <dbReference type="EMBL" id="EGP48441.1"/>
    </source>
</evidence>
<dbReference type="Proteomes" id="UP000004853">
    <property type="component" value="Unassembled WGS sequence"/>
</dbReference>
<protein>
    <recommendedName>
        <fullName evidence="3">DUF4304 domain-containing protein</fullName>
    </recommendedName>
</protein>